<name>A0A086JGB7_TOXGO</name>
<sequence>MHRGSCLHVLSGVPFVEEDIPQISRVSQIIFVHETVPLLHGCTLLISQANDATRSAERFFDPVTLVEHGLPRHRRSHGLRHRRERNSNCSPFDHRMMRCRYLSPAYIPAIASLILAHVLNGSQVVCFLQPRGDRLGHWFQETTSFAYTYRSPQIPSASHLLQSTGSSLGGTGPDSKSTVQVQRLLALDSVFAGKYAVWWTIRDFRRKWAWRQRRDRAPPLRTSRFPFAGINSVQMQFWPSGNQSAKPGFVSLAISIPECWKDFHYPINMYVGGYKRGPLCLHTSEYFKVANSFCRLQDLQLDNDQVTVGFEIDTSQAADRGRS</sequence>
<protein>
    <submittedName>
        <fullName evidence="1">Uncharacterized protein</fullName>
    </submittedName>
</protein>
<dbReference type="VEuPathDB" id="ToxoDB:TGDOM2_256010"/>
<gene>
    <name evidence="1" type="ORF">TGDOM2_256010</name>
</gene>
<proteinExistence type="predicted"/>
<dbReference type="AlphaFoldDB" id="A0A086JGB7"/>
<evidence type="ECO:0000313" key="2">
    <source>
        <dbReference type="Proteomes" id="UP000028837"/>
    </source>
</evidence>
<evidence type="ECO:0000313" key="1">
    <source>
        <dbReference type="EMBL" id="KFG31185.1"/>
    </source>
</evidence>
<dbReference type="Proteomes" id="UP000028837">
    <property type="component" value="Unassembled WGS sequence"/>
</dbReference>
<reference evidence="1 2" key="1">
    <citation type="submission" date="2014-02" db="EMBL/GenBank/DDBJ databases">
        <authorList>
            <person name="Sibley D."/>
            <person name="Venepally P."/>
            <person name="Karamycheva S."/>
            <person name="Hadjithomas M."/>
            <person name="Khan A."/>
            <person name="Brunk B."/>
            <person name="Roos D."/>
            <person name="Caler E."/>
            <person name="Lorenzi H."/>
        </authorList>
    </citation>
    <scope>NUCLEOTIDE SEQUENCE [LARGE SCALE GENOMIC DNA]</scope>
    <source>
        <strain evidence="1 2">GAB2-2007-GAL-DOM2</strain>
    </source>
</reference>
<dbReference type="EMBL" id="AHZU02001553">
    <property type="protein sequence ID" value="KFG31185.1"/>
    <property type="molecule type" value="Genomic_DNA"/>
</dbReference>
<comment type="caution">
    <text evidence="1">The sequence shown here is derived from an EMBL/GenBank/DDBJ whole genome shotgun (WGS) entry which is preliminary data.</text>
</comment>
<accession>A0A086JGB7</accession>
<dbReference type="OrthoDB" id="365182at2759"/>
<organism evidence="1 2">
    <name type="scientific">Toxoplasma gondii GAB2-2007-GAL-DOM2</name>
    <dbReference type="NCBI Taxonomy" id="1130820"/>
    <lineage>
        <taxon>Eukaryota</taxon>
        <taxon>Sar</taxon>
        <taxon>Alveolata</taxon>
        <taxon>Apicomplexa</taxon>
        <taxon>Conoidasida</taxon>
        <taxon>Coccidia</taxon>
        <taxon>Eucoccidiorida</taxon>
        <taxon>Eimeriorina</taxon>
        <taxon>Sarcocystidae</taxon>
        <taxon>Toxoplasma</taxon>
    </lineage>
</organism>